<evidence type="ECO:0000256" key="9">
    <source>
        <dbReference type="ARBA" id="ARBA00022840"/>
    </source>
</evidence>
<dbReference type="AlphaFoldDB" id="A0A7X0SRH4"/>
<dbReference type="GO" id="GO:0005524">
    <property type="term" value="F:ATP binding"/>
    <property type="evidence" value="ECO:0007669"/>
    <property type="project" value="UniProtKB-KW"/>
</dbReference>
<dbReference type="InterPro" id="IPR003594">
    <property type="entry name" value="HATPase_dom"/>
</dbReference>
<comment type="caution">
    <text evidence="15">The sequence shown here is derived from an EMBL/GenBank/DDBJ whole genome shotgun (WGS) entry which is preliminary data.</text>
</comment>
<evidence type="ECO:0000256" key="11">
    <source>
        <dbReference type="ARBA" id="ARBA00023136"/>
    </source>
</evidence>
<evidence type="ECO:0000256" key="4">
    <source>
        <dbReference type="ARBA" id="ARBA00022475"/>
    </source>
</evidence>
<dbReference type="CDD" id="cd18774">
    <property type="entry name" value="PDC2_HK_sensor"/>
    <property type="match status" value="1"/>
</dbReference>
<feature type="transmembrane region" description="Helical" evidence="12">
    <location>
        <begin position="296"/>
        <end position="319"/>
    </location>
</feature>
<evidence type="ECO:0000256" key="10">
    <source>
        <dbReference type="ARBA" id="ARBA00023012"/>
    </source>
</evidence>
<dbReference type="InterPro" id="IPR050640">
    <property type="entry name" value="Bact_2-comp_sensor_kinase"/>
</dbReference>
<evidence type="ECO:0000313" key="15">
    <source>
        <dbReference type="EMBL" id="MBB6734787.1"/>
    </source>
</evidence>
<dbReference type="InterPro" id="IPR003660">
    <property type="entry name" value="HAMP_dom"/>
</dbReference>
<dbReference type="Pfam" id="PF02518">
    <property type="entry name" value="HATPase_c"/>
    <property type="match status" value="1"/>
</dbReference>
<dbReference type="PANTHER" id="PTHR34220">
    <property type="entry name" value="SENSOR HISTIDINE KINASE YPDA"/>
    <property type="match status" value="1"/>
</dbReference>
<keyword evidence="12" id="KW-0812">Transmembrane</keyword>
<keyword evidence="12" id="KW-1133">Transmembrane helix</keyword>
<keyword evidence="4" id="KW-1003">Cell membrane</keyword>
<dbReference type="SUPFAM" id="SSF55874">
    <property type="entry name" value="ATPase domain of HSP90 chaperone/DNA topoisomerase II/histidine kinase"/>
    <property type="match status" value="1"/>
</dbReference>
<comment type="catalytic activity">
    <reaction evidence="1">
        <text>ATP + protein L-histidine = ADP + protein N-phospho-L-histidine.</text>
        <dbReference type="EC" id="2.7.13.3"/>
    </reaction>
</comment>
<protein>
    <recommendedName>
        <fullName evidence="3">histidine kinase</fullName>
        <ecNumber evidence="3">2.7.13.3</ecNumber>
    </recommendedName>
</protein>
<evidence type="ECO:0000256" key="8">
    <source>
        <dbReference type="ARBA" id="ARBA00022777"/>
    </source>
</evidence>
<keyword evidence="10" id="KW-0902">Two-component regulatory system</keyword>
<evidence type="ECO:0000256" key="12">
    <source>
        <dbReference type="SAM" id="Phobius"/>
    </source>
</evidence>
<dbReference type="PRINTS" id="PR00344">
    <property type="entry name" value="BCTRLSENSOR"/>
</dbReference>
<keyword evidence="8 15" id="KW-0418">Kinase</keyword>
<name>A0A7X0SRH4_9BACL</name>
<keyword evidence="5" id="KW-0597">Phosphoprotein</keyword>
<evidence type="ECO:0000256" key="5">
    <source>
        <dbReference type="ARBA" id="ARBA00022553"/>
    </source>
</evidence>
<dbReference type="PROSITE" id="PS50885">
    <property type="entry name" value="HAMP"/>
    <property type="match status" value="1"/>
</dbReference>
<evidence type="ECO:0000259" key="14">
    <source>
        <dbReference type="PROSITE" id="PS50885"/>
    </source>
</evidence>
<dbReference type="EMBL" id="JACJVO010000036">
    <property type="protein sequence ID" value="MBB6734787.1"/>
    <property type="molecule type" value="Genomic_DNA"/>
</dbReference>
<proteinExistence type="predicted"/>
<dbReference type="CDD" id="cd06225">
    <property type="entry name" value="HAMP"/>
    <property type="match status" value="1"/>
</dbReference>
<evidence type="ECO:0000256" key="3">
    <source>
        <dbReference type="ARBA" id="ARBA00012438"/>
    </source>
</evidence>
<keyword evidence="16" id="KW-1185">Reference proteome</keyword>
<organism evidence="15 16">
    <name type="scientific">Cohnella zeiphila</name>
    <dbReference type="NCBI Taxonomy" id="2761120"/>
    <lineage>
        <taxon>Bacteria</taxon>
        <taxon>Bacillati</taxon>
        <taxon>Bacillota</taxon>
        <taxon>Bacilli</taxon>
        <taxon>Bacillales</taxon>
        <taxon>Paenibacillaceae</taxon>
        <taxon>Cohnella</taxon>
    </lineage>
</organism>
<evidence type="ECO:0000256" key="6">
    <source>
        <dbReference type="ARBA" id="ARBA00022679"/>
    </source>
</evidence>
<keyword evidence="7" id="KW-0547">Nucleotide-binding</keyword>
<dbReference type="SUPFAM" id="SSF158472">
    <property type="entry name" value="HAMP domain-like"/>
    <property type="match status" value="1"/>
</dbReference>
<evidence type="ECO:0000313" key="16">
    <source>
        <dbReference type="Proteomes" id="UP000564644"/>
    </source>
</evidence>
<keyword evidence="6" id="KW-0808">Transferase</keyword>
<reference evidence="15 16" key="1">
    <citation type="submission" date="2020-08" db="EMBL/GenBank/DDBJ databases">
        <title>Cohnella phylogeny.</title>
        <authorList>
            <person name="Dunlap C."/>
        </authorList>
    </citation>
    <scope>NUCLEOTIDE SEQUENCE [LARGE SCALE GENOMIC DNA]</scope>
    <source>
        <strain evidence="15 16">CBP 2801</strain>
    </source>
</reference>
<feature type="transmembrane region" description="Helical" evidence="12">
    <location>
        <begin position="12"/>
        <end position="32"/>
    </location>
</feature>
<dbReference type="Gene3D" id="6.10.340.10">
    <property type="match status" value="1"/>
</dbReference>
<gene>
    <name evidence="15" type="ORF">H7C18_28060</name>
</gene>
<dbReference type="InterPro" id="IPR005467">
    <property type="entry name" value="His_kinase_dom"/>
</dbReference>
<dbReference type="EC" id="2.7.13.3" evidence="3"/>
<dbReference type="InterPro" id="IPR004358">
    <property type="entry name" value="Sig_transdc_His_kin-like_C"/>
</dbReference>
<evidence type="ECO:0000256" key="1">
    <source>
        <dbReference type="ARBA" id="ARBA00000085"/>
    </source>
</evidence>
<dbReference type="PROSITE" id="PS50109">
    <property type="entry name" value="HIS_KIN"/>
    <property type="match status" value="1"/>
</dbReference>
<keyword evidence="9" id="KW-0067">ATP-binding</keyword>
<evidence type="ECO:0000256" key="2">
    <source>
        <dbReference type="ARBA" id="ARBA00004651"/>
    </source>
</evidence>
<evidence type="ECO:0000259" key="13">
    <source>
        <dbReference type="PROSITE" id="PS50109"/>
    </source>
</evidence>
<dbReference type="Pfam" id="PF00672">
    <property type="entry name" value="HAMP"/>
    <property type="match status" value="1"/>
</dbReference>
<feature type="domain" description="Histidine kinase" evidence="13">
    <location>
        <begin position="478"/>
        <end position="590"/>
    </location>
</feature>
<dbReference type="Pfam" id="PF06580">
    <property type="entry name" value="His_kinase"/>
    <property type="match status" value="1"/>
</dbReference>
<evidence type="ECO:0000256" key="7">
    <source>
        <dbReference type="ARBA" id="ARBA00022741"/>
    </source>
</evidence>
<comment type="subcellular location">
    <subcellularLocation>
        <location evidence="2">Cell membrane</location>
        <topology evidence="2">Multi-pass membrane protein</topology>
    </subcellularLocation>
</comment>
<sequence>MRLKDMRLKHRVFLYFSLLLIVSTISYSYYAYKANVRTAEENFTSAVQGTMAQTAEGMNVLLSEVEQQANLFAGSHVVQDSLAPGTATVIQQYDRYVNMQKVIDAFEKNYPSYRIRVFLKEPRRFLNDGERYLQESGASGDASDSVLFRRNSVMEWSLYSNPSDPESGDMLFTLRRRIISGSDISQQLGTVAFDVSAKAAADVLSRTPIPGDRSLYVFDPQGRILYDTGGSAGGGMPSRTVDSAELGRVSQTGAGSLRLEGKNGAELLVYHSVGGYPLYLAVNIPYREITNRSHQILYQFGGVALLVLAVSFALAYLIASNVTSRLKKLMKVMGTVEIRQFNIQVPTDRNDEIGALTHRFNWMIERIRTLIEDVYKANYEKKEAELKLLQSQINPHFLYNTLDSVNWLAVKHQAPDISYMVRNLSSFLRIGLHIDGPSTLEAELMHTRAYFNIQKYRFEDRIDLTIGVPESLEPLQVLPLILQPLVENAILHGILKHDTLKGSIVIRAWRDKEEGGDLFLEVRDNGLGMEAAKLKQVMQGLDSEATNGSGTGLRNVHRRIRMRHEAPYGLTVHSALGEGTRCVLRLPSILRP</sequence>
<accession>A0A7X0SRH4</accession>
<keyword evidence="11 12" id="KW-0472">Membrane</keyword>
<dbReference type="Gene3D" id="3.30.565.10">
    <property type="entry name" value="Histidine kinase-like ATPase, C-terminal domain"/>
    <property type="match status" value="1"/>
</dbReference>
<dbReference type="SMART" id="SM00304">
    <property type="entry name" value="HAMP"/>
    <property type="match status" value="1"/>
</dbReference>
<dbReference type="InterPro" id="IPR036890">
    <property type="entry name" value="HATPase_C_sf"/>
</dbReference>
<dbReference type="InterPro" id="IPR010559">
    <property type="entry name" value="Sig_transdc_His_kin_internal"/>
</dbReference>
<dbReference type="GO" id="GO:0005886">
    <property type="term" value="C:plasma membrane"/>
    <property type="evidence" value="ECO:0007669"/>
    <property type="project" value="UniProtKB-SubCell"/>
</dbReference>
<dbReference type="GO" id="GO:0000155">
    <property type="term" value="F:phosphorelay sensor kinase activity"/>
    <property type="evidence" value="ECO:0007669"/>
    <property type="project" value="InterPro"/>
</dbReference>
<dbReference type="Proteomes" id="UP000564644">
    <property type="component" value="Unassembled WGS sequence"/>
</dbReference>
<feature type="domain" description="HAMP" evidence="14">
    <location>
        <begin position="320"/>
        <end position="372"/>
    </location>
</feature>
<dbReference type="RefSeq" id="WP_185132434.1">
    <property type="nucleotide sequence ID" value="NZ_JACJVO010000036.1"/>
</dbReference>
<dbReference type="PANTHER" id="PTHR34220:SF7">
    <property type="entry name" value="SENSOR HISTIDINE KINASE YPDA"/>
    <property type="match status" value="1"/>
</dbReference>